<gene>
    <name evidence="4" type="ORF">E3J62_03080</name>
</gene>
<evidence type="ECO:0000313" key="4">
    <source>
        <dbReference type="EMBL" id="TET46850.1"/>
    </source>
</evidence>
<evidence type="ECO:0000256" key="1">
    <source>
        <dbReference type="SAM" id="Coils"/>
    </source>
</evidence>
<reference evidence="4 5" key="1">
    <citation type="submission" date="2019-03" db="EMBL/GenBank/DDBJ databases">
        <title>Metabolic potential of uncultured bacteria and archaea associated with petroleum seepage in deep-sea sediments.</title>
        <authorList>
            <person name="Dong X."/>
            <person name="Hubert C."/>
        </authorList>
    </citation>
    <scope>NUCLEOTIDE SEQUENCE [LARGE SCALE GENOMIC DNA]</scope>
    <source>
        <strain evidence="4">E44_bin18</strain>
    </source>
</reference>
<name>A0A523UWI0_UNCT6</name>
<dbReference type="InterPro" id="IPR003660">
    <property type="entry name" value="HAMP_dom"/>
</dbReference>
<evidence type="ECO:0000256" key="2">
    <source>
        <dbReference type="SAM" id="Phobius"/>
    </source>
</evidence>
<keyword evidence="1" id="KW-0175">Coiled coil</keyword>
<proteinExistence type="predicted"/>
<keyword evidence="2" id="KW-0472">Membrane</keyword>
<evidence type="ECO:0000259" key="3">
    <source>
        <dbReference type="PROSITE" id="PS50885"/>
    </source>
</evidence>
<dbReference type="GO" id="GO:0007165">
    <property type="term" value="P:signal transduction"/>
    <property type="evidence" value="ECO:0007669"/>
    <property type="project" value="InterPro"/>
</dbReference>
<dbReference type="AlphaFoldDB" id="A0A523UWI0"/>
<comment type="caution">
    <text evidence="4">The sequence shown here is derived from an EMBL/GenBank/DDBJ whole genome shotgun (WGS) entry which is preliminary data.</text>
</comment>
<sequence length="186" mass="21513">MHNRRRKIQFRLALRLKVARYMITLAIFSLLVLGVCVFFFIFWNPIASGLLLISDPFTRSAAQVFNNAVRSLFLLFFVLNFVFLWLTYIISVRVMGPFARISRVLEEIAEGNTPQEISFRSSDQAQFQELIEPFNRALATIRQRKEQLKEIKKELDAYLASPEGSTAAKGEAVLLRKIRERLDRLG</sequence>
<accession>A0A523UWI0</accession>
<protein>
    <submittedName>
        <fullName evidence="4">Methyl-accepting chemotaxis protein</fullName>
    </submittedName>
</protein>
<feature type="transmembrane region" description="Helical" evidence="2">
    <location>
        <begin position="72"/>
        <end position="90"/>
    </location>
</feature>
<dbReference type="EMBL" id="SOJN01000041">
    <property type="protein sequence ID" value="TET46850.1"/>
    <property type="molecule type" value="Genomic_DNA"/>
</dbReference>
<feature type="domain" description="HAMP" evidence="3">
    <location>
        <begin position="92"/>
        <end position="146"/>
    </location>
</feature>
<dbReference type="GO" id="GO:0016020">
    <property type="term" value="C:membrane"/>
    <property type="evidence" value="ECO:0007669"/>
    <property type="project" value="InterPro"/>
</dbReference>
<feature type="coiled-coil region" evidence="1">
    <location>
        <begin position="134"/>
        <end position="161"/>
    </location>
</feature>
<dbReference type="PROSITE" id="PS50885">
    <property type="entry name" value="HAMP"/>
    <property type="match status" value="1"/>
</dbReference>
<keyword evidence="2" id="KW-0812">Transmembrane</keyword>
<organism evidence="4 5">
    <name type="scientific">candidate division TA06 bacterium</name>
    <dbReference type="NCBI Taxonomy" id="2250710"/>
    <lineage>
        <taxon>Bacteria</taxon>
        <taxon>Bacteria division TA06</taxon>
    </lineage>
</organism>
<keyword evidence="2" id="KW-1133">Transmembrane helix</keyword>
<feature type="transmembrane region" description="Helical" evidence="2">
    <location>
        <begin position="21"/>
        <end position="43"/>
    </location>
</feature>
<dbReference type="Gene3D" id="6.10.340.10">
    <property type="match status" value="1"/>
</dbReference>
<dbReference type="Proteomes" id="UP000315525">
    <property type="component" value="Unassembled WGS sequence"/>
</dbReference>
<evidence type="ECO:0000313" key="5">
    <source>
        <dbReference type="Proteomes" id="UP000315525"/>
    </source>
</evidence>